<dbReference type="Gene3D" id="1.10.10.60">
    <property type="entry name" value="Homeodomain-like"/>
    <property type="match status" value="1"/>
</dbReference>
<dbReference type="GO" id="GO:0003677">
    <property type="term" value="F:DNA binding"/>
    <property type="evidence" value="ECO:0007669"/>
    <property type="project" value="InterPro"/>
</dbReference>
<dbReference type="CDD" id="cd00086">
    <property type="entry name" value="homeodomain"/>
    <property type="match status" value="1"/>
</dbReference>
<accession>A0A0D2ESU3</accession>
<dbReference type="EMBL" id="KN847318">
    <property type="protein sequence ID" value="KIW58803.1"/>
    <property type="molecule type" value="Genomic_DNA"/>
</dbReference>
<dbReference type="GeneID" id="25325208"/>
<dbReference type="Proteomes" id="UP000054342">
    <property type="component" value="Unassembled WGS sequence"/>
</dbReference>
<name>A0A0D2ESU3_9EURO</name>
<reference evidence="1 2" key="1">
    <citation type="submission" date="2015-01" db="EMBL/GenBank/DDBJ databases">
        <title>The Genome Sequence of Exophiala xenobiotica CBS118157.</title>
        <authorList>
            <consortium name="The Broad Institute Genomics Platform"/>
            <person name="Cuomo C."/>
            <person name="de Hoog S."/>
            <person name="Gorbushina A."/>
            <person name="Stielow B."/>
            <person name="Teixiera M."/>
            <person name="Abouelleil A."/>
            <person name="Chapman S.B."/>
            <person name="Priest M."/>
            <person name="Young S.K."/>
            <person name="Wortman J."/>
            <person name="Nusbaum C."/>
            <person name="Birren B."/>
        </authorList>
    </citation>
    <scope>NUCLEOTIDE SEQUENCE [LARGE SCALE GENOMIC DNA]</scope>
    <source>
        <strain evidence="1 2">CBS 118157</strain>
    </source>
</reference>
<protein>
    <recommendedName>
        <fullName evidence="3">Homeobox domain-containing protein</fullName>
    </recommendedName>
</protein>
<organism evidence="1 2">
    <name type="scientific">Exophiala xenobiotica</name>
    <dbReference type="NCBI Taxonomy" id="348802"/>
    <lineage>
        <taxon>Eukaryota</taxon>
        <taxon>Fungi</taxon>
        <taxon>Dikarya</taxon>
        <taxon>Ascomycota</taxon>
        <taxon>Pezizomycotina</taxon>
        <taxon>Eurotiomycetes</taxon>
        <taxon>Chaetothyriomycetidae</taxon>
        <taxon>Chaetothyriales</taxon>
        <taxon>Herpotrichiellaceae</taxon>
        <taxon>Exophiala</taxon>
    </lineage>
</organism>
<evidence type="ECO:0000313" key="1">
    <source>
        <dbReference type="EMBL" id="KIW58803.1"/>
    </source>
</evidence>
<dbReference type="AlphaFoldDB" id="A0A0D2ESU3"/>
<dbReference type="RefSeq" id="XP_013319387.1">
    <property type="nucleotide sequence ID" value="XM_013463933.1"/>
</dbReference>
<dbReference type="InterPro" id="IPR001356">
    <property type="entry name" value="HD"/>
</dbReference>
<dbReference type="HOGENOM" id="CLU_702151_0_0_1"/>
<keyword evidence="2" id="KW-1185">Reference proteome</keyword>
<proteinExistence type="predicted"/>
<evidence type="ECO:0000313" key="2">
    <source>
        <dbReference type="Proteomes" id="UP000054342"/>
    </source>
</evidence>
<sequence length="393" mass="44488">MAEQHDNVVFDEAEFLHPYQSFLEYLYSPTLHWPVGIPQDPSWQYQQLSPDGLFDTGMHRSSGWTDDNSTDPRLSKMVWPLPDAGGPAGMLDTGVGFTNPPPFLPTQYETWLPQTANSEQVRDHDATRAAVVERLSMPSPDTIPGCAQPTLLPPSRGHSTRVYEILEAHFSSPSGPGTVDELVKETGLNVNQIMAWFRYRRRTRPMKRAPNPLHFVKTTMCPTLALSFQPGLRVVVSGCFVRIDSEPVCIRNQKLLNLFCCLTFTPSEREVIGFSQFTISLSARSLSGSSIGLSYYASRPRRKKEGALTQQMSFLNTAATGQPNADLVADFRVFHFDRCCYKFTSERFFLVVEIFTNFNQRPGENHRLFARTESEAVRVKDATVEMHRIRKKK</sequence>
<evidence type="ECO:0008006" key="3">
    <source>
        <dbReference type="Google" id="ProtNLM"/>
    </source>
</evidence>
<gene>
    <name evidence="1" type="ORF">PV05_03300</name>
</gene>